<dbReference type="PANTHER" id="PTHR34580:SF3">
    <property type="entry name" value="PROTEIN PAFB"/>
    <property type="match status" value="1"/>
</dbReference>
<dbReference type="EMBL" id="CP103300">
    <property type="protein sequence ID" value="UYM16342.1"/>
    <property type="molecule type" value="Genomic_DNA"/>
</dbReference>
<dbReference type="InterPro" id="IPR026881">
    <property type="entry name" value="WYL_dom"/>
</dbReference>
<accession>A0ABY6GU78</accession>
<dbReference type="Pfam" id="PF26107">
    <property type="entry name" value="BrxR_CTD"/>
    <property type="match status" value="1"/>
</dbReference>
<dbReference type="InterPro" id="IPR059020">
    <property type="entry name" value="CapW_CTD"/>
</dbReference>
<sequence>MVSGIEKHLKIIDFHLAFFGCIKRIDLMAYGEISIATASRALSEYRERAPGSVDYSAKMKAYIIKKDFIPMFSHDAELALKYLAYRKIERFVSESSDIGLARLPSLSATLSEVNVRKITTALTLSQPISLNYYSASSDLYERIVQPLAVFESAGAWYFRLYDLDALDFRTFRFSRVLSVKSMDAYHNKIPVDTEWEERVIITLMPHPKHPTPGALKLDLGLTDNTVCNMSVRKALAGYLLNALNVDTSSSAALSPIEYQLYLANRHELSDIPSMTIAPGFYAHDEC</sequence>
<feature type="domain" description="WYL" evidence="1">
    <location>
        <begin position="115"/>
        <end position="180"/>
    </location>
</feature>
<name>A0ABY6GU78_9GAMM</name>
<dbReference type="Pfam" id="PF26109">
    <property type="entry name" value="WHD_BrxR"/>
    <property type="match status" value="1"/>
</dbReference>
<dbReference type="InterPro" id="IPR059019">
    <property type="entry name" value="WHD_CapW"/>
</dbReference>
<organism evidence="4 5">
    <name type="scientific">Endozoicomonas euniceicola</name>
    <dbReference type="NCBI Taxonomy" id="1234143"/>
    <lineage>
        <taxon>Bacteria</taxon>
        <taxon>Pseudomonadati</taxon>
        <taxon>Pseudomonadota</taxon>
        <taxon>Gammaproteobacteria</taxon>
        <taxon>Oceanospirillales</taxon>
        <taxon>Endozoicomonadaceae</taxon>
        <taxon>Endozoicomonas</taxon>
    </lineage>
</organism>
<feature type="domain" description="DNA-binding transcriptional repressor CapW winged helix-turn-helix" evidence="3">
    <location>
        <begin position="6"/>
        <end position="75"/>
    </location>
</feature>
<keyword evidence="5" id="KW-1185">Reference proteome</keyword>
<reference evidence="4" key="1">
    <citation type="submission" date="2022-10" db="EMBL/GenBank/DDBJ databases">
        <title>Completed Genome Sequence of two octocoral isolated bacterium, Endozoicomonas euniceicola EF212T and Endozoicomonas gorgoniicola PS125T.</title>
        <authorList>
            <person name="Chiou Y.-J."/>
            <person name="Chen Y.-H."/>
        </authorList>
    </citation>
    <scope>NUCLEOTIDE SEQUENCE</scope>
    <source>
        <strain evidence="4">EF212</strain>
    </source>
</reference>
<dbReference type="RefSeq" id="WP_262598641.1">
    <property type="nucleotide sequence ID" value="NZ_CP103300.1"/>
</dbReference>
<dbReference type="Pfam" id="PF13280">
    <property type="entry name" value="WYL"/>
    <property type="match status" value="1"/>
</dbReference>
<gene>
    <name evidence="4" type="ORF">NX720_26710</name>
</gene>
<dbReference type="PROSITE" id="PS52050">
    <property type="entry name" value="WYL"/>
    <property type="match status" value="1"/>
</dbReference>
<dbReference type="InterPro" id="IPR051534">
    <property type="entry name" value="CBASS_pafABC_assoc_protein"/>
</dbReference>
<evidence type="ECO:0000259" key="2">
    <source>
        <dbReference type="Pfam" id="PF26107"/>
    </source>
</evidence>
<evidence type="ECO:0000259" key="1">
    <source>
        <dbReference type="Pfam" id="PF13280"/>
    </source>
</evidence>
<dbReference type="Proteomes" id="UP001163255">
    <property type="component" value="Chromosome"/>
</dbReference>
<feature type="domain" description="DNA-binding transcriptional repressor CapW C-terminal dimerisation" evidence="2">
    <location>
        <begin position="199"/>
        <end position="268"/>
    </location>
</feature>
<evidence type="ECO:0000313" key="4">
    <source>
        <dbReference type="EMBL" id="UYM16342.1"/>
    </source>
</evidence>
<proteinExistence type="predicted"/>
<dbReference type="PANTHER" id="PTHR34580">
    <property type="match status" value="1"/>
</dbReference>
<evidence type="ECO:0000259" key="3">
    <source>
        <dbReference type="Pfam" id="PF26109"/>
    </source>
</evidence>
<evidence type="ECO:0000313" key="5">
    <source>
        <dbReference type="Proteomes" id="UP001163255"/>
    </source>
</evidence>
<protein>
    <submittedName>
        <fullName evidence="4">WYL domain-containing protein</fullName>
    </submittedName>
</protein>